<dbReference type="EC" id="5.4.99.5" evidence="1"/>
<keyword evidence="4" id="KW-0413">Isomerase</keyword>
<dbReference type="Proteomes" id="UP001181355">
    <property type="component" value="Chromosome"/>
</dbReference>
<organism evidence="4 5">
    <name type="scientific">Undibacterium cyanobacteriorum</name>
    <dbReference type="NCBI Taxonomy" id="3073561"/>
    <lineage>
        <taxon>Bacteria</taxon>
        <taxon>Pseudomonadati</taxon>
        <taxon>Pseudomonadota</taxon>
        <taxon>Betaproteobacteria</taxon>
        <taxon>Burkholderiales</taxon>
        <taxon>Oxalobacteraceae</taxon>
        <taxon>Undibacterium</taxon>
    </lineage>
</organism>
<dbReference type="SUPFAM" id="SSF53850">
    <property type="entry name" value="Periplasmic binding protein-like II"/>
    <property type="match status" value="1"/>
</dbReference>
<dbReference type="Gene3D" id="3.40.190.10">
    <property type="entry name" value="Periplasmic binding protein-like II"/>
    <property type="match status" value="2"/>
</dbReference>
<dbReference type="PANTHER" id="PTHR35936:SF19">
    <property type="entry name" value="AMINO-ACID-BINDING PROTEIN YXEM-RELATED"/>
    <property type="match status" value="1"/>
</dbReference>
<dbReference type="PANTHER" id="PTHR35936">
    <property type="entry name" value="MEMBRANE-BOUND LYTIC MUREIN TRANSGLYCOSYLASE F"/>
    <property type="match status" value="1"/>
</dbReference>
<evidence type="ECO:0000313" key="4">
    <source>
        <dbReference type="EMBL" id="WMW80776.1"/>
    </source>
</evidence>
<dbReference type="Pfam" id="PF00497">
    <property type="entry name" value="SBP_bac_3"/>
    <property type="match status" value="1"/>
</dbReference>
<feature type="domain" description="Chorismate mutase" evidence="3">
    <location>
        <begin position="239"/>
        <end position="331"/>
    </location>
</feature>
<dbReference type="SMART" id="SM00830">
    <property type="entry name" value="CM_2"/>
    <property type="match status" value="1"/>
</dbReference>
<reference evidence="4" key="1">
    <citation type="submission" date="2023-09" db="EMBL/GenBank/DDBJ databases">
        <title>Undibacterium sp. 20NA77.5 isolated from freshwater.</title>
        <authorList>
            <person name="Le V."/>
            <person name="Ko S.-R."/>
            <person name="Ahn C.-Y."/>
            <person name="Oh H.-M."/>
        </authorList>
    </citation>
    <scope>NUCLEOTIDE SEQUENCE</scope>
    <source>
        <strain evidence="4">20NA77.5</strain>
    </source>
</reference>
<dbReference type="InterPro" id="IPR036263">
    <property type="entry name" value="Chorismate_II_sf"/>
</dbReference>
<dbReference type="InterPro" id="IPR002701">
    <property type="entry name" value="CM_II_prokaryot"/>
</dbReference>
<dbReference type="PROSITE" id="PS51168">
    <property type="entry name" value="CHORISMATE_MUT_2"/>
    <property type="match status" value="1"/>
</dbReference>
<dbReference type="Gene3D" id="1.20.59.10">
    <property type="entry name" value="Chorismate mutase"/>
    <property type="match status" value="1"/>
</dbReference>
<proteinExistence type="predicted"/>
<dbReference type="Pfam" id="PF01817">
    <property type="entry name" value="CM_2"/>
    <property type="match status" value="1"/>
</dbReference>
<dbReference type="SUPFAM" id="SSF48600">
    <property type="entry name" value="Chorismate mutase II"/>
    <property type="match status" value="1"/>
</dbReference>
<evidence type="ECO:0000256" key="1">
    <source>
        <dbReference type="ARBA" id="ARBA00012404"/>
    </source>
</evidence>
<keyword evidence="2" id="KW-0732">Signal</keyword>
<dbReference type="EMBL" id="CP133720">
    <property type="protein sequence ID" value="WMW80776.1"/>
    <property type="molecule type" value="Genomic_DNA"/>
</dbReference>
<dbReference type="InterPro" id="IPR036979">
    <property type="entry name" value="CM_dom_sf"/>
</dbReference>
<dbReference type="GO" id="GO:0004106">
    <property type="term" value="F:chorismate mutase activity"/>
    <property type="evidence" value="ECO:0007669"/>
    <property type="project" value="UniProtKB-EC"/>
</dbReference>
<evidence type="ECO:0000313" key="5">
    <source>
        <dbReference type="Proteomes" id="UP001181355"/>
    </source>
</evidence>
<dbReference type="SMART" id="SM00062">
    <property type="entry name" value="PBPb"/>
    <property type="match status" value="1"/>
</dbReference>
<sequence length="414" mass="46661">MLPVTKKAEIVKRGILRVGTTGDYKPFSYRASANSPFVGADIEMAQRLARRLQVKLELVPTTWSGLMPDLAADKFDIAMGGISISEERAKQAYFSLPYLRDGKTPITRCDEVARYQSLAQIDQASTRVIVNPGGTNHSFVTQNIKSAQVQVYPDNNTIFDQIAIGKADVMLTDAIEARLQHELKPSLCAVHPEQTFTVSFKAYLLPQDREWKAYVDQWLREEASAPEPETKVLNFNAHVDKWLHHPWPRTHADAISFDPLRDLMVQRLNLMEDVAKHKWNQGLPIEDLQREQQVVANLGQQAAALGISPAWAEAFFRAQIEAAKQLQSAYFEQWQRQGITKFENVVSLEQVTRPKLDQLTGQLLQELARTWPGLLDQRQHSRLLASMQRISASQAISSALQTAQQPLVSTQIAK</sequence>
<name>A0ABY9RIK4_9BURK</name>
<keyword evidence="5" id="KW-1185">Reference proteome</keyword>
<dbReference type="InterPro" id="IPR008240">
    <property type="entry name" value="Chorismate_mutase_periplasmic"/>
</dbReference>
<evidence type="ECO:0000259" key="3">
    <source>
        <dbReference type="PROSITE" id="PS51168"/>
    </source>
</evidence>
<accession>A0ABY9RIK4</accession>
<gene>
    <name evidence="4" type="primary">aroQ</name>
    <name evidence="4" type="ORF">RF679_00510</name>
</gene>
<evidence type="ECO:0000256" key="2">
    <source>
        <dbReference type="ARBA" id="ARBA00022729"/>
    </source>
</evidence>
<protein>
    <recommendedName>
        <fullName evidence="1">chorismate mutase</fullName>
        <ecNumber evidence="1">5.4.99.5</ecNumber>
    </recommendedName>
</protein>
<dbReference type="NCBIfam" id="TIGR01806">
    <property type="entry name" value="CM_mono2"/>
    <property type="match status" value="1"/>
</dbReference>
<dbReference type="InterPro" id="IPR001638">
    <property type="entry name" value="Solute-binding_3/MltF_N"/>
</dbReference>